<comment type="caution">
    <text evidence="1">The sequence shown here is derived from an EMBL/GenBank/DDBJ whole genome shotgun (WGS) entry which is preliminary data.</text>
</comment>
<feature type="non-terminal residue" evidence="1">
    <location>
        <position position="1"/>
    </location>
</feature>
<protein>
    <submittedName>
        <fullName evidence="1">Uncharacterized protein</fullName>
    </submittedName>
</protein>
<reference evidence="1" key="1">
    <citation type="submission" date="2020-08" db="EMBL/GenBank/DDBJ databases">
        <title>Multicomponent nature underlies the extraordinary mechanical properties of spider dragline silk.</title>
        <authorList>
            <person name="Kono N."/>
            <person name="Nakamura H."/>
            <person name="Mori M."/>
            <person name="Yoshida Y."/>
            <person name="Ohtoshi R."/>
            <person name="Malay A.D."/>
            <person name="Moran D.A.P."/>
            <person name="Tomita M."/>
            <person name="Numata K."/>
            <person name="Arakawa K."/>
        </authorList>
    </citation>
    <scope>NUCLEOTIDE SEQUENCE</scope>
</reference>
<keyword evidence="2" id="KW-1185">Reference proteome</keyword>
<name>A0A8X6TK04_NEPPI</name>
<sequence>MVTKVVALNDWTERWTLLEQHFSKPRFHQKKVMVTVSWLHYENNAGEEVGNYFLLT</sequence>
<proteinExistence type="predicted"/>
<gene>
    <name evidence="1" type="ORF">NPIL_673441</name>
</gene>
<evidence type="ECO:0000313" key="2">
    <source>
        <dbReference type="Proteomes" id="UP000887013"/>
    </source>
</evidence>
<organism evidence="1 2">
    <name type="scientific">Nephila pilipes</name>
    <name type="common">Giant wood spider</name>
    <name type="synonym">Nephila maculata</name>
    <dbReference type="NCBI Taxonomy" id="299642"/>
    <lineage>
        <taxon>Eukaryota</taxon>
        <taxon>Metazoa</taxon>
        <taxon>Ecdysozoa</taxon>
        <taxon>Arthropoda</taxon>
        <taxon>Chelicerata</taxon>
        <taxon>Arachnida</taxon>
        <taxon>Araneae</taxon>
        <taxon>Araneomorphae</taxon>
        <taxon>Entelegynae</taxon>
        <taxon>Araneoidea</taxon>
        <taxon>Nephilidae</taxon>
        <taxon>Nephila</taxon>
    </lineage>
</organism>
<dbReference type="Proteomes" id="UP000887013">
    <property type="component" value="Unassembled WGS sequence"/>
</dbReference>
<accession>A0A8X6TK04</accession>
<evidence type="ECO:0000313" key="1">
    <source>
        <dbReference type="EMBL" id="GFT23173.1"/>
    </source>
</evidence>
<dbReference type="EMBL" id="BMAW01106204">
    <property type="protein sequence ID" value="GFT23173.1"/>
    <property type="molecule type" value="Genomic_DNA"/>
</dbReference>
<dbReference type="AlphaFoldDB" id="A0A8X6TK04"/>